<evidence type="ECO:0000313" key="2">
    <source>
        <dbReference type="Proteomes" id="UP001208041"/>
    </source>
</evidence>
<protein>
    <submittedName>
        <fullName evidence="1">Epimerase</fullName>
    </submittedName>
</protein>
<dbReference type="SUPFAM" id="SSF51735">
    <property type="entry name" value="NAD(P)-binding Rossmann-fold domains"/>
    <property type="match status" value="1"/>
</dbReference>
<dbReference type="RefSeq" id="WP_263952009.1">
    <property type="nucleotide sequence ID" value="NZ_JAOYFC010000001.1"/>
</dbReference>
<reference evidence="1" key="1">
    <citation type="submission" date="2022-10" db="EMBL/GenBank/DDBJ databases">
        <authorList>
            <person name="Yue Y."/>
        </authorList>
    </citation>
    <scope>NUCLEOTIDE SEQUENCE</scope>
    <source>
        <strain evidence="1">Z654</strain>
    </source>
</reference>
<organism evidence="1 2">
    <name type="scientific">Halocynthiibacter halioticoli</name>
    <dbReference type="NCBI Taxonomy" id="2986804"/>
    <lineage>
        <taxon>Bacteria</taxon>
        <taxon>Pseudomonadati</taxon>
        <taxon>Pseudomonadota</taxon>
        <taxon>Alphaproteobacteria</taxon>
        <taxon>Rhodobacterales</taxon>
        <taxon>Paracoccaceae</taxon>
        <taxon>Halocynthiibacter</taxon>
    </lineage>
</organism>
<accession>A0AAE3IW16</accession>
<dbReference type="InterPro" id="IPR036291">
    <property type="entry name" value="NAD(P)-bd_dom_sf"/>
</dbReference>
<dbReference type="EMBL" id="JAOYFC010000001">
    <property type="protein sequence ID" value="MCV6823180.1"/>
    <property type="molecule type" value="Genomic_DNA"/>
</dbReference>
<proteinExistence type="predicted"/>
<comment type="caution">
    <text evidence="1">The sequence shown here is derived from an EMBL/GenBank/DDBJ whole genome shotgun (WGS) entry which is preliminary data.</text>
</comment>
<gene>
    <name evidence="1" type="ORF">OH136_01320</name>
</gene>
<dbReference type="Gene3D" id="3.40.50.720">
    <property type="entry name" value="NAD(P)-binding Rossmann-like Domain"/>
    <property type="match status" value="1"/>
</dbReference>
<dbReference type="AlphaFoldDB" id="A0AAE3IW16"/>
<sequence>MSKTVLIAGATGKIGRHANAAFTKAGWQVRTFNRASDNLCESATGADVIVNGFNPPAYRNWATEVPRYTAQIIEAAKQSGAMVIVPGNVYNYGNTPGAWGPNTPQRAETRKGKIRIEMEQQYRSAARDGVQTLILRAGDFIDSAPSDTLMSLVFLSKLSKGKLMTMGPVDCPRSFSYLPDWARAAVMLAEKRDTLQQFEDVPAPSVTITMQDLRSALEMATGRHISIKKFPWWTLHVASPFWTLAYELLEMRYLSETPHSLCGKRLAELLPEFTPTAETDILCAEVPTSLMAKEFAA</sequence>
<name>A0AAE3IW16_9RHOB</name>
<dbReference type="Proteomes" id="UP001208041">
    <property type="component" value="Unassembled WGS sequence"/>
</dbReference>
<keyword evidence="2" id="KW-1185">Reference proteome</keyword>
<evidence type="ECO:0000313" key="1">
    <source>
        <dbReference type="EMBL" id="MCV6823180.1"/>
    </source>
</evidence>